<feature type="region of interest" description="Disordered" evidence="1">
    <location>
        <begin position="267"/>
        <end position="319"/>
    </location>
</feature>
<evidence type="ECO:0000313" key="4">
    <source>
        <dbReference type="Proteomes" id="UP001372834"/>
    </source>
</evidence>
<feature type="region of interest" description="Disordered" evidence="1">
    <location>
        <begin position="1"/>
        <end position="51"/>
    </location>
</feature>
<evidence type="ECO:0000256" key="1">
    <source>
        <dbReference type="SAM" id="MobiDB-lite"/>
    </source>
</evidence>
<accession>A0AAN8PE85</accession>
<keyword evidence="2" id="KW-0472">Membrane</keyword>
<dbReference type="InterPro" id="IPR031959">
    <property type="entry name" value="DUF4779"/>
</dbReference>
<feature type="compositionally biased region" description="Basic and acidic residues" evidence="1">
    <location>
        <begin position="391"/>
        <end position="406"/>
    </location>
</feature>
<protein>
    <submittedName>
        <fullName evidence="3">Uncharacterized protein</fullName>
    </submittedName>
</protein>
<evidence type="ECO:0000313" key="3">
    <source>
        <dbReference type="EMBL" id="KAK6625649.1"/>
    </source>
</evidence>
<reference evidence="3 4" key="1">
    <citation type="submission" date="2023-10" db="EMBL/GenBank/DDBJ databases">
        <title>Genomes of two closely related lineages of the louse Polyplax serrata with different host specificities.</title>
        <authorList>
            <person name="Martinu J."/>
            <person name="Tarabai H."/>
            <person name="Stefka J."/>
            <person name="Hypsa V."/>
        </authorList>
    </citation>
    <scope>NUCLEOTIDE SEQUENCE [LARGE SCALE GENOMIC DNA]</scope>
    <source>
        <strain evidence="3">HR10_N</strain>
    </source>
</reference>
<dbReference type="Proteomes" id="UP001372834">
    <property type="component" value="Unassembled WGS sequence"/>
</dbReference>
<feature type="compositionally biased region" description="Polar residues" evidence="1">
    <location>
        <begin position="40"/>
        <end position="51"/>
    </location>
</feature>
<feature type="transmembrane region" description="Helical" evidence="2">
    <location>
        <begin position="65"/>
        <end position="85"/>
    </location>
</feature>
<dbReference type="Pfam" id="PF16009">
    <property type="entry name" value="DUF4779"/>
    <property type="match status" value="1"/>
</dbReference>
<evidence type="ECO:0000256" key="2">
    <source>
        <dbReference type="SAM" id="Phobius"/>
    </source>
</evidence>
<feature type="compositionally biased region" description="Low complexity" evidence="1">
    <location>
        <begin position="12"/>
        <end position="21"/>
    </location>
</feature>
<name>A0AAN8PE85_POLSC</name>
<feature type="compositionally biased region" description="Basic residues" evidence="1">
    <location>
        <begin position="308"/>
        <end position="318"/>
    </location>
</feature>
<dbReference type="AlphaFoldDB" id="A0AAN8PE85"/>
<sequence>MSKCKSLKFKFSPSRVSPSSNSDREKERERDIFPHIKTQPGETSDSSRGVTSCTTNKYTHSKTKMLKLILLVGFVCSCSCMSLSAESSKRMTLTSPDGARKVFFEHASKSDLDGSASGYIYQSDGKGPGTIVHLGESHYVEPQDFTQFVNHGYESFVQPIKYQPLKYEPIRYEPVKYEPVKFGHFEGAPFLGGEYFGGKGNVFGGNKGYVLTGGEGLFGGEEKGKYLLKKGHEGNEEFHHAGGESGGKGYKDQDEFNKELIKKLHSQEEEGYGKQFGGNKKKEYEEGQKFEDVKQEKKGEEGENFSSKKSHKKGHKTTGFHNVYHKDEYKKQHSFFDEADDDGHHAEFGGNHEAHGAEGGAYKKAGHHNSGHHEDEYLKKGDFHKGDFESAAKGFRESEGGKKYYSNDEEFGNKGGKHFKKEYGFGGHAGGYGEEY</sequence>
<feature type="region of interest" description="Disordered" evidence="1">
    <location>
        <begin position="391"/>
        <end position="411"/>
    </location>
</feature>
<dbReference type="EMBL" id="JAWJWE010000037">
    <property type="protein sequence ID" value="KAK6625649.1"/>
    <property type="molecule type" value="Genomic_DNA"/>
</dbReference>
<feature type="compositionally biased region" description="Basic and acidic residues" evidence="1">
    <location>
        <begin position="280"/>
        <end position="301"/>
    </location>
</feature>
<comment type="caution">
    <text evidence="3">The sequence shown here is derived from an EMBL/GenBank/DDBJ whole genome shotgun (WGS) entry which is preliminary data.</text>
</comment>
<keyword evidence="2" id="KW-1133">Transmembrane helix</keyword>
<proteinExistence type="predicted"/>
<feature type="compositionally biased region" description="Basic and acidic residues" evidence="1">
    <location>
        <begin position="22"/>
        <end position="34"/>
    </location>
</feature>
<gene>
    <name evidence="3" type="ORF">RUM43_005948</name>
</gene>
<keyword evidence="2" id="KW-0812">Transmembrane</keyword>
<organism evidence="3 4">
    <name type="scientific">Polyplax serrata</name>
    <name type="common">Common mouse louse</name>
    <dbReference type="NCBI Taxonomy" id="468196"/>
    <lineage>
        <taxon>Eukaryota</taxon>
        <taxon>Metazoa</taxon>
        <taxon>Ecdysozoa</taxon>
        <taxon>Arthropoda</taxon>
        <taxon>Hexapoda</taxon>
        <taxon>Insecta</taxon>
        <taxon>Pterygota</taxon>
        <taxon>Neoptera</taxon>
        <taxon>Paraneoptera</taxon>
        <taxon>Psocodea</taxon>
        <taxon>Troctomorpha</taxon>
        <taxon>Phthiraptera</taxon>
        <taxon>Anoplura</taxon>
        <taxon>Polyplacidae</taxon>
        <taxon>Polyplax</taxon>
    </lineage>
</organism>